<dbReference type="PROSITE" id="PS00107">
    <property type="entry name" value="PROTEIN_KINASE_ATP"/>
    <property type="match status" value="1"/>
</dbReference>
<reference evidence="10" key="2">
    <citation type="journal article" date="2021" name="Sci. Data">
        <title>Chromosome-scale genome sequencing, assembly and annotation of six genomes from subfamily Leishmaniinae.</title>
        <authorList>
            <person name="Almutairi H."/>
            <person name="Urbaniak M.D."/>
            <person name="Bates M.D."/>
            <person name="Jariyapan N."/>
            <person name="Kwakye-Nuako G."/>
            <person name="Thomaz Soccol V."/>
            <person name="Al-Salem W.S."/>
            <person name="Dillon R.J."/>
            <person name="Bates P.A."/>
            <person name="Gatherer D."/>
        </authorList>
    </citation>
    <scope>NUCLEOTIDE SEQUENCE [LARGE SCALE GENOMIC DNA]</scope>
</reference>
<feature type="binding site" evidence="5">
    <location>
        <position position="1067"/>
    </location>
    <ligand>
        <name>ATP</name>
        <dbReference type="ChEBI" id="CHEBI:30616"/>
    </ligand>
</feature>
<evidence type="ECO:0000256" key="5">
    <source>
        <dbReference type="PROSITE-ProRule" id="PRU10141"/>
    </source>
</evidence>
<dbReference type="PANTHER" id="PTHR48016">
    <property type="entry name" value="MAP KINASE KINASE KINASE SSK2-RELATED-RELATED"/>
    <property type="match status" value="1"/>
</dbReference>
<dbReference type="InterPro" id="IPR000719">
    <property type="entry name" value="Prot_kinase_dom"/>
</dbReference>
<feature type="region of interest" description="Disordered" evidence="6">
    <location>
        <begin position="268"/>
        <end position="296"/>
    </location>
</feature>
<feature type="compositionally biased region" description="Basic and acidic residues" evidence="6">
    <location>
        <begin position="97"/>
        <end position="109"/>
    </location>
</feature>
<evidence type="ECO:0000256" key="2">
    <source>
        <dbReference type="ARBA" id="ARBA00022741"/>
    </source>
</evidence>
<evidence type="ECO:0000313" key="10">
    <source>
        <dbReference type="Proteomes" id="UP000673552"/>
    </source>
</evidence>
<feature type="compositionally biased region" description="Polar residues" evidence="6">
    <location>
        <begin position="110"/>
        <end position="131"/>
    </location>
</feature>
<feature type="region of interest" description="Disordered" evidence="6">
    <location>
        <begin position="304"/>
        <end position="323"/>
    </location>
</feature>
<evidence type="ECO:0000256" key="3">
    <source>
        <dbReference type="ARBA" id="ARBA00022777"/>
    </source>
</evidence>
<dbReference type="InterPro" id="IPR050538">
    <property type="entry name" value="MAP_kinase_kinase_kinase"/>
</dbReference>
<protein>
    <recommendedName>
        <fullName evidence="8">Protein kinase domain-containing protein</fullName>
    </recommendedName>
</protein>
<dbReference type="OrthoDB" id="40902at2759"/>
<comment type="caution">
    <text evidence="9">The sequence shown here is derived from an EMBL/GenBank/DDBJ whole genome shotgun (WGS) entry which is preliminary data.</text>
</comment>
<feature type="region of interest" description="Disordered" evidence="6">
    <location>
        <begin position="736"/>
        <end position="761"/>
    </location>
</feature>
<feature type="transmembrane region" description="Helical" evidence="7">
    <location>
        <begin position="582"/>
        <end position="604"/>
    </location>
</feature>
<feature type="compositionally biased region" description="Gly residues" evidence="6">
    <location>
        <begin position="1376"/>
        <end position="1386"/>
    </location>
</feature>
<dbReference type="PROSITE" id="PS50011">
    <property type="entry name" value="PROTEIN_KINASE_DOM"/>
    <property type="match status" value="1"/>
</dbReference>
<dbReference type="RefSeq" id="XP_067181636.1">
    <property type="nucleotide sequence ID" value="XM_067325609.1"/>
</dbReference>
<keyword evidence="7" id="KW-0812">Transmembrane</keyword>
<feature type="region of interest" description="Disordered" evidence="6">
    <location>
        <begin position="825"/>
        <end position="868"/>
    </location>
</feature>
<proteinExistence type="predicted"/>
<dbReference type="GeneID" id="92518121"/>
<dbReference type="KEGG" id="lmat:92518121"/>
<dbReference type="InterPro" id="IPR017441">
    <property type="entry name" value="Protein_kinase_ATP_BS"/>
</dbReference>
<evidence type="ECO:0000256" key="4">
    <source>
        <dbReference type="ARBA" id="ARBA00022840"/>
    </source>
</evidence>
<sequence>MEASDGGRHRESAKRDKSGAHATVAFLKATTAPRRTSSVPGTKQVPAADQARGCSLSVHKQYDGGVTVQSTAPSRNTVSQNNHVSGGSGKQRPAEGTSHEERDNSDTDGHTQQSRTLASRSYSQSEISTATFALHHDRAEDDGAKAGQVHRNLKAVEIPVSTAGRPAFSDSACVSRNPYHRNTSATAAVIASTKAETEIPSVAHGEMSTDPRKIATEAERRMQPSRQQVRLLSTETGSLCHRSSDMPATAIVASGTTPVVCVEAELPGSGPRGASRSGKVAEAKVPSAEPAAGARAGRLLDTSIVAGDATTTDTRDSPSRGRRSARFLKEMLGASDKEQTGFSAGHAGDGGNTSSAARAANPLHRHIESRVSDSVSSSETNYTYGNGVSEMQSVTARGDGHAHHVGNVSRQGEHQRGIDSLAEGRSLASCRGELEWLCVPSLFYLFANIIKWNELQLQRRASQTPLEENHGHSSDASLSLVSTWSPNQEQELHALEGRIGFSVFELEGVYLNPFLVSWSEPKVRLLVADVASTWEKEGPYSTQFDCVSSRLFDAISTEQTCQLRSTCLFSVRQWLGCAQHRWAVACGWVALFIISILCIVFLAVFGRTQLIVCVVLSVTLSVAVALMQVVAVLLLHHNTYADTAARYFREEAVRAAQQKMEEEEMEEKREGENVSAYGHLGAVKVSRDVAGTGGRGYPTGDNNTDADDEYVEDGVSLAVRNLRALTEGNTRLDANAPPYYRLPGRPQGGKHRSGCAGSSLGDDVTVGHGNYASLATRSLEAGDTAEQAFEGDRENAVLLSRVTFEQQQPSHRVYEGMCAKPVLSPTKQVMPSSTSGATGAPARKSTADSWSSERQEQLTRGGRDGEKGVAQEQLSLQGLAEVPGNANVTAFLFCGNMSVLSQVALALWEHNFMLSRARNLQALDSTFRHGSARFKVMLIHAADVPEGSAALEMALSWLQVEGRPVFFFSSSPTAYPASVPLSARLLIPFSSTAFNALLLAGVGVDSALDCVSFPVLLEQEQQRQQQQPPSQPFQVPPYTLGRRLGGGAFGNVFEAEMEDTGVKCAVKRMYLKEDSSQDEEQQALQGSSGVAGACAGGVSLTGGSNSAAPPGAAGVEEEAGGVAATAGGSQLREIAQEVEIMSSLQHPNIVRYYYCERDDNCISIFMELCTGGSLSSLIHSGKLVNPPEIKQLLREIISAVSYLHNMRIVHRDLKPDNVLFRQGHIKITDFGTAVHKHGGDLRLIKGTFAYMAPEILVGEPYGRACDVWSIGCIAAEVLSVELPQHALGLPEMCEYYRAMGENSELLIACDVPGVRDFLLACLQRNPNARSTAAELFYHPILQPRDTSIHAWMVEVVARRRHTQQQQQAFHRNGLGSRAGGGLGSAGGNHQVISNAPSNNGALCCADARGSFDLHSDGESSPSLDSSKLTGQQSSPDSELTA</sequence>
<feature type="region of interest" description="Disordered" evidence="6">
    <location>
        <begin position="1"/>
        <end position="52"/>
    </location>
</feature>
<dbReference type="InterPro" id="IPR011009">
    <property type="entry name" value="Kinase-like_dom_sf"/>
</dbReference>
<dbReference type="Pfam" id="PF00069">
    <property type="entry name" value="Pkinase"/>
    <property type="match status" value="1"/>
</dbReference>
<keyword evidence="10" id="KW-1185">Reference proteome</keyword>
<keyword evidence="2 5" id="KW-0547">Nucleotide-binding</keyword>
<feature type="transmembrane region" description="Helical" evidence="7">
    <location>
        <begin position="611"/>
        <end position="635"/>
    </location>
</feature>
<feature type="compositionally biased region" description="Basic and acidic residues" evidence="6">
    <location>
        <begin position="1"/>
        <end position="19"/>
    </location>
</feature>
<dbReference type="InterPro" id="IPR008271">
    <property type="entry name" value="Ser/Thr_kinase_AS"/>
</dbReference>
<feature type="compositionally biased region" description="Polar residues" evidence="6">
    <location>
        <begin position="1427"/>
        <end position="1441"/>
    </location>
</feature>
<gene>
    <name evidence="9" type="ORF">LSCM1_08274</name>
</gene>
<dbReference type="GO" id="GO:0005524">
    <property type="term" value="F:ATP binding"/>
    <property type="evidence" value="ECO:0007669"/>
    <property type="project" value="UniProtKB-UniRule"/>
</dbReference>
<feature type="compositionally biased region" description="Basic and acidic residues" evidence="6">
    <location>
        <begin position="851"/>
        <end position="868"/>
    </location>
</feature>
<feature type="domain" description="Protein kinase" evidence="8">
    <location>
        <begin position="1038"/>
        <end position="1341"/>
    </location>
</feature>
<dbReference type="SUPFAM" id="SSF56112">
    <property type="entry name" value="Protein kinase-like (PK-like)"/>
    <property type="match status" value="1"/>
</dbReference>
<accession>A0A836HAR5</accession>
<evidence type="ECO:0000256" key="7">
    <source>
        <dbReference type="SAM" id="Phobius"/>
    </source>
</evidence>
<evidence type="ECO:0000256" key="6">
    <source>
        <dbReference type="SAM" id="MobiDB-lite"/>
    </source>
</evidence>
<keyword evidence="3" id="KW-0418">Kinase</keyword>
<dbReference type="Proteomes" id="UP000673552">
    <property type="component" value="Unassembled WGS sequence"/>
</dbReference>
<dbReference type="PANTHER" id="PTHR48016:SF56">
    <property type="entry name" value="MAPKK KINASE"/>
    <property type="match status" value="1"/>
</dbReference>
<feature type="compositionally biased region" description="Low complexity" evidence="6">
    <location>
        <begin position="268"/>
        <end position="278"/>
    </location>
</feature>
<dbReference type="SMART" id="SM00220">
    <property type="entry name" value="S_TKc"/>
    <property type="match status" value="1"/>
</dbReference>
<organism evidence="9 10">
    <name type="scientific">Leishmania martiniquensis</name>
    <dbReference type="NCBI Taxonomy" id="1580590"/>
    <lineage>
        <taxon>Eukaryota</taxon>
        <taxon>Discoba</taxon>
        <taxon>Euglenozoa</taxon>
        <taxon>Kinetoplastea</taxon>
        <taxon>Metakinetoplastina</taxon>
        <taxon>Trypanosomatida</taxon>
        <taxon>Trypanosomatidae</taxon>
        <taxon>Leishmaniinae</taxon>
        <taxon>Leishmania</taxon>
    </lineage>
</organism>
<dbReference type="GO" id="GO:0004672">
    <property type="term" value="F:protein kinase activity"/>
    <property type="evidence" value="ECO:0007669"/>
    <property type="project" value="InterPro"/>
</dbReference>
<keyword evidence="4 5" id="KW-0067">ATP-binding</keyword>
<feature type="region of interest" description="Disordered" evidence="6">
    <location>
        <begin position="339"/>
        <end position="358"/>
    </location>
</feature>
<evidence type="ECO:0000259" key="8">
    <source>
        <dbReference type="PROSITE" id="PS50011"/>
    </source>
</evidence>
<name>A0A836HAR5_9TRYP</name>
<keyword evidence="7" id="KW-1133">Transmembrane helix</keyword>
<keyword evidence="7" id="KW-0472">Membrane</keyword>
<dbReference type="PROSITE" id="PS00108">
    <property type="entry name" value="PROTEIN_KINASE_ST"/>
    <property type="match status" value="1"/>
</dbReference>
<reference evidence="10" key="1">
    <citation type="journal article" date="2021" name="Microbiol. Resour. Announc.">
        <title>LGAAP: Leishmaniinae Genome Assembly and Annotation Pipeline.</title>
        <authorList>
            <person name="Almutairi H."/>
            <person name="Urbaniak M.D."/>
            <person name="Bates M.D."/>
            <person name="Jariyapan N."/>
            <person name="Kwakye-Nuako G."/>
            <person name="Thomaz-Soccol V."/>
            <person name="Al-Salem W.S."/>
            <person name="Dillon R.J."/>
            <person name="Bates P.A."/>
            <person name="Gatherer D."/>
        </authorList>
    </citation>
    <scope>NUCLEOTIDE SEQUENCE [LARGE SCALE GENOMIC DNA]</scope>
</reference>
<dbReference type="EMBL" id="JAFEUZ010000002">
    <property type="protein sequence ID" value="KAG5487959.1"/>
    <property type="molecule type" value="Genomic_DNA"/>
</dbReference>
<evidence type="ECO:0000256" key="1">
    <source>
        <dbReference type="ARBA" id="ARBA00022679"/>
    </source>
</evidence>
<feature type="region of interest" description="Disordered" evidence="6">
    <location>
        <begin position="65"/>
        <end position="132"/>
    </location>
</feature>
<feature type="compositionally biased region" description="Low complexity" evidence="6">
    <location>
        <begin position="1363"/>
        <end position="1375"/>
    </location>
</feature>
<evidence type="ECO:0000313" key="9">
    <source>
        <dbReference type="EMBL" id="KAG5487959.1"/>
    </source>
</evidence>
<keyword evidence="1" id="KW-0808">Transferase</keyword>
<feature type="compositionally biased region" description="Polar residues" evidence="6">
    <location>
        <begin position="67"/>
        <end position="85"/>
    </location>
</feature>
<feature type="compositionally biased region" description="Polar residues" evidence="6">
    <location>
        <begin position="825"/>
        <end position="837"/>
    </location>
</feature>
<feature type="region of interest" description="Disordered" evidence="6">
    <location>
        <begin position="1414"/>
        <end position="1441"/>
    </location>
</feature>
<dbReference type="Gene3D" id="1.10.510.10">
    <property type="entry name" value="Transferase(Phosphotransferase) domain 1"/>
    <property type="match status" value="2"/>
</dbReference>
<feature type="region of interest" description="Disordered" evidence="6">
    <location>
        <begin position="1362"/>
        <end position="1391"/>
    </location>
</feature>